<organism evidence="2 3">
    <name type="scientific">Aurantimonas endophytica</name>
    <dbReference type="NCBI Taxonomy" id="1522175"/>
    <lineage>
        <taxon>Bacteria</taxon>
        <taxon>Pseudomonadati</taxon>
        <taxon>Pseudomonadota</taxon>
        <taxon>Alphaproteobacteria</taxon>
        <taxon>Hyphomicrobiales</taxon>
        <taxon>Aurantimonadaceae</taxon>
        <taxon>Aurantimonas</taxon>
    </lineage>
</organism>
<evidence type="ECO:0000313" key="3">
    <source>
        <dbReference type="Proteomes" id="UP000588647"/>
    </source>
</evidence>
<keyword evidence="3" id="KW-1185">Reference proteome</keyword>
<proteinExistence type="predicted"/>
<dbReference type="AlphaFoldDB" id="A0A7W6H9K0"/>
<evidence type="ECO:0000313" key="2">
    <source>
        <dbReference type="EMBL" id="MBB4001139.1"/>
    </source>
</evidence>
<sequence length="297" mass="32490">MRHGIRSFAALSIAFAAAATIDASRPATAQQRGLGDLGATRTPAVEGGTKVDVELILAVDVSWSMDRGEQEIQRAGYAAAFRSQDVQKAILNGVNGRVAVAYIEWAGSFAQSVVVPWTLIDSREAADGFAYRLQTEEPERERRTSVAAAIDFAVPLFERNGFDGLRRVIDISGDGPNNQGRPVTDARDHAIGRGVTINGLPLMTSGSYASWGSIPDLDLYYENCVIGGPGAFMIPVNDWSQFPEAVRRKLVMELAGDWDIEAEDEAQVMRTQGSGVDCMIGERMWQDRQQRWMDGYQ</sequence>
<evidence type="ECO:0008006" key="4">
    <source>
        <dbReference type="Google" id="ProtNLM"/>
    </source>
</evidence>
<feature type="chain" id="PRO_5030695601" description="DUF1194 domain-containing protein" evidence="1">
    <location>
        <begin position="19"/>
        <end position="297"/>
    </location>
</feature>
<name>A0A7W6H9K0_9HYPH</name>
<dbReference type="Pfam" id="PF06707">
    <property type="entry name" value="DUF1194"/>
    <property type="match status" value="1"/>
</dbReference>
<protein>
    <recommendedName>
        <fullName evidence="4">DUF1194 domain-containing protein</fullName>
    </recommendedName>
</protein>
<feature type="signal peptide" evidence="1">
    <location>
        <begin position="1"/>
        <end position="18"/>
    </location>
</feature>
<evidence type="ECO:0000256" key="1">
    <source>
        <dbReference type="SAM" id="SignalP"/>
    </source>
</evidence>
<dbReference type="Proteomes" id="UP000588647">
    <property type="component" value="Unassembled WGS sequence"/>
</dbReference>
<dbReference type="Gene3D" id="3.40.50.410">
    <property type="entry name" value="von Willebrand factor, type A domain"/>
    <property type="match status" value="1"/>
</dbReference>
<gene>
    <name evidence="2" type="ORF">GGR03_000186</name>
</gene>
<keyword evidence="1" id="KW-0732">Signal</keyword>
<dbReference type="EMBL" id="JACIEM010000001">
    <property type="protein sequence ID" value="MBB4001139.1"/>
    <property type="molecule type" value="Genomic_DNA"/>
</dbReference>
<accession>A0A7W6H9K0</accession>
<dbReference type="RefSeq" id="WP_183205486.1">
    <property type="nucleotide sequence ID" value="NZ_JAAAMM010000001.1"/>
</dbReference>
<dbReference type="InterPro" id="IPR010607">
    <property type="entry name" value="DUF1194"/>
</dbReference>
<dbReference type="SUPFAM" id="SSF53300">
    <property type="entry name" value="vWA-like"/>
    <property type="match status" value="1"/>
</dbReference>
<reference evidence="2 3" key="1">
    <citation type="submission" date="2020-08" db="EMBL/GenBank/DDBJ databases">
        <title>Genomic Encyclopedia of Type Strains, Phase IV (KMG-IV): sequencing the most valuable type-strain genomes for metagenomic binning, comparative biology and taxonomic classification.</title>
        <authorList>
            <person name="Goeker M."/>
        </authorList>
    </citation>
    <scope>NUCLEOTIDE SEQUENCE [LARGE SCALE GENOMIC DNA]</scope>
    <source>
        <strain evidence="2 3">DSM 103570</strain>
    </source>
</reference>
<dbReference type="InterPro" id="IPR036465">
    <property type="entry name" value="vWFA_dom_sf"/>
</dbReference>
<comment type="caution">
    <text evidence="2">The sequence shown here is derived from an EMBL/GenBank/DDBJ whole genome shotgun (WGS) entry which is preliminary data.</text>
</comment>